<proteinExistence type="predicted"/>
<evidence type="ECO:0008006" key="3">
    <source>
        <dbReference type="Google" id="ProtNLM"/>
    </source>
</evidence>
<dbReference type="Proteomes" id="UP001301653">
    <property type="component" value="Unassembled WGS sequence"/>
</dbReference>
<reference evidence="1 2" key="1">
    <citation type="submission" date="2023-12" db="EMBL/GenBank/DDBJ databases">
        <title>Stenotrophomonas guangdongensis sp. nov., isolated from wilted pepper plants (Capsicum annuum).</title>
        <authorList>
            <person name="Qiu M."/>
            <person name="Li Y."/>
            <person name="Liu Q."/>
            <person name="Zhang X."/>
            <person name="Huang Y."/>
            <person name="Guo R."/>
            <person name="Hu M."/>
            <person name="Zhou J."/>
            <person name="Zhou X."/>
        </authorList>
    </citation>
    <scope>NUCLEOTIDE SEQUENCE [LARGE SCALE GENOMIC DNA]</scope>
    <source>
        <strain evidence="1 2">MH1</strain>
    </source>
</reference>
<gene>
    <name evidence="1" type="ORF">VA603_01980</name>
</gene>
<organism evidence="1 2">
    <name type="scientific">Stenotrophomonas capsici</name>
    <dbReference type="NCBI Taxonomy" id="3110230"/>
    <lineage>
        <taxon>Bacteria</taxon>
        <taxon>Pseudomonadati</taxon>
        <taxon>Pseudomonadota</taxon>
        <taxon>Gammaproteobacteria</taxon>
        <taxon>Lysobacterales</taxon>
        <taxon>Lysobacteraceae</taxon>
        <taxon>Stenotrophomonas</taxon>
    </lineage>
</organism>
<sequence>MPVETLEAQITRTLLPGMHLPPALKALFGWIEDNGLYIDRPDSTRIGFLFPEEALRESWADDERQGGTNITFFAEGNANLKYWFGHARAEVLDRLCVFAKTGAEGSMAALWLAPDGTQKIVHLGSGSGSVTVCVLADDALDFLRLLAIGYDEICWGGELGSPPPREGEFVVHPNAAYQQWVRSRFATTIPEVGTEIVRHPEDMHIKDAADPFNRWVSANCA</sequence>
<dbReference type="EMBL" id="JAYFUH010000061">
    <property type="protein sequence ID" value="MEA5666309.1"/>
    <property type="molecule type" value="Genomic_DNA"/>
</dbReference>
<dbReference type="RefSeq" id="WP_323437789.1">
    <property type="nucleotide sequence ID" value="NZ_JAYFUH010000061.1"/>
</dbReference>
<name>A0ABU5UYX9_9GAMM</name>
<evidence type="ECO:0000313" key="1">
    <source>
        <dbReference type="EMBL" id="MEA5666309.1"/>
    </source>
</evidence>
<keyword evidence="2" id="KW-1185">Reference proteome</keyword>
<accession>A0ABU5UYX9</accession>
<protein>
    <recommendedName>
        <fullName evidence="3">SMI1/KNR4 family protein</fullName>
    </recommendedName>
</protein>
<evidence type="ECO:0000313" key="2">
    <source>
        <dbReference type="Proteomes" id="UP001301653"/>
    </source>
</evidence>
<comment type="caution">
    <text evidence="1">The sequence shown here is derived from an EMBL/GenBank/DDBJ whole genome shotgun (WGS) entry which is preliminary data.</text>
</comment>